<comment type="caution">
    <text evidence="2">The sequence shown here is derived from an EMBL/GenBank/DDBJ whole genome shotgun (WGS) entry which is preliminary data.</text>
</comment>
<dbReference type="EMBL" id="NFKP01000066">
    <property type="protein sequence ID" value="OUP63356.1"/>
    <property type="molecule type" value="Genomic_DNA"/>
</dbReference>
<evidence type="ECO:0008006" key="4">
    <source>
        <dbReference type="Google" id="ProtNLM"/>
    </source>
</evidence>
<evidence type="ECO:0000256" key="1">
    <source>
        <dbReference type="SAM" id="MobiDB-lite"/>
    </source>
</evidence>
<protein>
    <recommendedName>
        <fullName evidence="4">WG repeat-containing protein</fullName>
    </recommendedName>
</protein>
<proteinExistence type="predicted"/>
<feature type="region of interest" description="Disordered" evidence="1">
    <location>
        <begin position="51"/>
        <end position="81"/>
    </location>
</feature>
<evidence type="ECO:0000313" key="2">
    <source>
        <dbReference type="EMBL" id="OUP63356.1"/>
    </source>
</evidence>
<evidence type="ECO:0000313" key="3">
    <source>
        <dbReference type="Proteomes" id="UP000196386"/>
    </source>
</evidence>
<accession>A0A1Y4M3D9</accession>
<sequence>MKSWNWGEGQKMDKRRNEGGETVMKNYLKHGIISIALVVLSLAGCKADHKELPSVPQARSDSSISAISSETSISKDSESSEALKIPPLPTQLQMDTALSGENFLKISASGETAEFEVMNAYFTLRELCNGIFIGHTPPSSGPWELFDFHGTFFKFLPGSGCYFLTDNLICAPNTEGSITLLDGMGNPLDVSFQFDFGADTKTSPEKFSGIPERTLSVSTLREYYPYGVSYDEEKEWIIMCYKRSEFMVDGRMESGIAVFDLEGNLLLDLPTPEEYKEYIGGTSGIYYQLSKGYLGLVSWFEILPVEGELLVIPVEYYTCLLVDLERQSWELVEREQVEAML</sequence>
<feature type="non-terminal residue" evidence="2">
    <location>
        <position position="341"/>
    </location>
</feature>
<feature type="compositionally biased region" description="Low complexity" evidence="1">
    <location>
        <begin position="60"/>
        <end position="72"/>
    </location>
</feature>
<organism evidence="2 3">
    <name type="scientific">Anaerotruncus colihominis</name>
    <dbReference type="NCBI Taxonomy" id="169435"/>
    <lineage>
        <taxon>Bacteria</taxon>
        <taxon>Bacillati</taxon>
        <taxon>Bacillota</taxon>
        <taxon>Clostridia</taxon>
        <taxon>Eubacteriales</taxon>
        <taxon>Oscillospiraceae</taxon>
        <taxon>Anaerotruncus</taxon>
    </lineage>
</organism>
<gene>
    <name evidence="2" type="ORF">B5F11_20540</name>
</gene>
<reference evidence="3" key="1">
    <citation type="submission" date="2017-04" db="EMBL/GenBank/DDBJ databases">
        <title>Function of individual gut microbiota members based on whole genome sequencing of pure cultures obtained from chicken caecum.</title>
        <authorList>
            <person name="Medvecky M."/>
            <person name="Cejkova D."/>
            <person name="Polansky O."/>
            <person name="Karasova D."/>
            <person name="Kubasova T."/>
            <person name="Cizek A."/>
            <person name="Rychlik I."/>
        </authorList>
    </citation>
    <scope>NUCLEOTIDE SEQUENCE [LARGE SCALE GENOMIC DNA]</scope>
    <source>
        <strain evidence="3">An175</strain>
    </source>
</reference>
<dbReference type="AlphaFoldDB" id="A0A1Y4M3D9"/>
<name>A0A1Y4M3D9_9FIRM</name>
<dbReference type="Proteomes" id="UP000196386">
    <property type="component" value="Unassembled WGS sequence"/>
</dbReference>